<dbReference type="Gene3D" id="3.40.50.300">
    <property type="entry name" value="P-loop containing nucleotide triphosphate hydrolases"/>
    <property type="match status" value="2"/>
</dbReference>
<dbReference type="EMBL" id="BMOB01000014">
    <property type="protein sequence ID" value="GGI92998.1"/>
    <property type="molecule type" value="Genomic_DNA"/>
</dbReference>
<keyword evidence="4 12" id="KW-0699">rRNA-binding</keyword>
<keyword evidence="2 12" id="KW-0963">Cytoplasm</keyword>
<dbReference type="SMART" id="SM00382">
    <property type="entry name" value="AAA"/>
    <property type="match status" value="2"/>
</dbReference>
<keyword evidence="10 12" id="KW-0694">RNA-binding</keyword>
<evidence type="ECO:0000256" key="6">
    <source>
        <dbReference type="ARBA" id="ARBA00022741"/>
    </source>
</evidence>
<dbReference type="RefSeq" id="WP_131777455.1">
    <property type="nucleotide sequence ID" value="NZ_BMOB01000014.1"/>
</dbReference>
<accession>A0A917NFI5</accession>
<dbReference type="GO" id="GO:0016887">
    <property type="term" value="F:ATP hydrolysis activity"/>
    <property type="evidence" value="ECO:0007669"/>
    <property type="project" value="UniProtKB-UniRule"/>
</dbReference>
<dbReference type="GO" id="GO:0019843">
    <property type="term" value="F:rRNA binding"/>
    <property type="evidence" value="ECO:0007669"/>
    <property type="project" value="UniProtKB-UniRule"/>
</dbReference>
<name>A0A917NFI5_9GAMM</name>
<dbReference type="NCBIfam" id="TIGR03719">
    <property type="entry name" value="ABC_ABC_ChvD"/>
    <property type="match status" value="1"/>
</dbReference>
<organism evidence="14 15">
    <name type="scientific">Legionella impletisoli</name>
    <dbReference type="NCBI Taxonomy" id="343510"/>
    <lineage>
        <taxon>Bacteria</taxon>
        <taxon>Pseudomonadati</taxon>
        <taxon>Pseudomonadota</taxon>
        <taxon>Gammaproteobacteria</taxon>
        <taxon>Legionellales</taxon>
        <taxon>Legionellaceae</taxon>
        <taxon>Legionella</taxon>
    </lineage>
</organism>
<evidence type="ECO:0000256" key="9">
    <source>
        <dbReference type="ARBA" id="ARBA00022845"/>
    </source>
</evidence>
<keyword evidence="6 12" id="KW-0547">Nucleotide-binding</keyword>
<comment type="domain">
    <text evidence="12">The arm domain is inserted in the first ABC transporter domain. Probably contacts ribosomal protein L1.</text>
</comment>
<evidence type="ECO:0000313" key="14">
    <source>
        <dbReference type="EMBL" id="GGI92998.1"/>
    </source>
</evidence>
<keyword evidence="3 12" id="KW-0820">tRNA-binding</keyword>
<dbReference type="GO" id="GO:0006412">
    <property type="term" value="P:translation"/>
    <property type="evidence" value="ECO:0007669"/>
    <property type="project" value="UniProtKB-KW"/>
</dbReference>
<feature type="domain" description="ABC transporter" evidence="13">
    <location>
        <begin position="7"/>
        <end position="262"/>
    </location>
</feature>
<comment type="subcellular location">
    <subcellularLocation>
        <location evidence="12">Cytoplasm</location>
    </subcellularLocation>
    <text evidence="12">Associates with ribosomes and polysomes.</text>
</comment>
<dbReference type="PANTHER" id="PTHR43858:SF1">
    <property type="entry name" value="ABC TRANSPORTER-RELATED PROTEIN"/>
    <property type="match status" value="1"/>
</dbReference>
<comment type="domain">
    <text evidence="12">The P-site tRNA interaction motif (PtIM domain) probably interacts with the P-site tRNA(fMet) as well as the 23S rRNA.</text>
</comment>
<evidence type="ECO:0000256" key="10">
    <source>
        <dbReference type="ARBA" id="ARBA00022884"/>
    </source>
</evidence>
<evidence type="ECO:0000256" key="3">
    <source>
        <dbReference type="ARBA" id="ARBA00022555"/>
    </source>
</evidence>
<dbReference type="InterPro" id="IPR003439">
    <property type="entry name" value="ABC_transporter-like_ATP-bd"/>
</dbReference>
<comment type="similarity">
    <text evidence="1 12">Belongs to the ABC transporter superfamily. ABCF family. Translational throttle EttA subfamily.</text>
</comment>
<evidence type="ECO:0000256" key="5">
    <source>
        <dbReference type="ARBA" id="ARBA00022737"/>
    </source>
</evidence>
<comment type="caution">
    <text evidence="12">Lacks conserved residue(s) required for the propagation of feature annotation.</text>
</comment>
<dbReference type="InterPro" id="IPR022374">
    <property type="entry name" value="EttA"/>
</dbReference>
<evidence type="ECO:0000256" key="7">
    <source>
        <dbReference type="ARBA" id="ARBA00022801"/>
    </source>
</evidence>
<protein>
    <recommendedName>
        <fullName evidence="12">Energy-dependent translational throttle protein EttA</fullName>
        <ecNumber evidence="12">3.6.1.-</ecNumber>
    </recommendedName>
    <alternativeName>
        <fullName evidence="12">Translational regulatory factor EttA</fullName>
    </alternativeName>
</protein>
<dbReference type="FunFam" id="3.40.50.300:FF:000183">
    <property type="entry name" value="ABC transporter ATP-binding protein yjjK"/>
    <property type="match status" value="1"/>
</dbReference>
<dbReference type="PANTHER" id="PTHR43858">
    <property type="entry name" value="ENERGY-DEPENDENT TRANSLATIONAL THROTTLE PROTEIN ETTA"/>
    <property type="match status" value="1"/>
</dbReference>
<dbReference type="Proteomes" id="UP000630149">
    <property type="component" value="Unassembled WGS sequence"/>
</dbReference>
<dbReference type="NCBIfam" id="NF008775">
    <property type="entry name" value="PRK11819.1"/>
    <property type="match status" value="1"/>
</dbReference>
<dbReference type="HAMAP" id="MF_00847">
    <property type="entry name" value="EttA"/>
    <property type="match status" value="1"/>
</dbReference>
<dbReference type="GO" id="GO:0043022">
    <property type="term" value="F:ribosome binding"/>
    <property type="evidence" value="ECO:0007669"/>
    <property type="project" value="UniProtKB-UniRule"/>
</dbReference>
<dbReference type="InterPro" id="IPR017871">
    <property type="entry name" value="ABC_transporter-like_CS"/>
</dbReference>
<dbReference type="GO" id="GO:0000049">
    <property type="term" value="F:tRNA binding"/>
    <property type="evidence" value="ECO:0007669"/>
    <property type="project" value="UniProtKB-UniRule"/>
</dbReference>
<evidence type="ECO:0000256" key="8">
    <source>
        <dbReference type="ARBA" id="ARBA00022840"/>
    </source>
</evidence>
<dbReference type="AlphaFoldDB" id="A0A917NFI5"/>
<dbReference type="CDD" id="cd03221">
    <property type="entry name" value="ABCF_EF-3"/>
    <property type="match status" value="2"/>
</dbReference>
<reference evidence="14" key="2">
    <citation type="submission" date="2020-09" db="EMBL/GenBank/DDBJ databases">
        <authorList>
            <person name="Sun Q."/>
            <person name="Ohkuma M."/>
        </authorList>
    </citation>
    <scope>NUCLEOTIDE SEQUENCE</scope>
    <source>
        <strain evidence="14">JCM 13919</strain>
    </source>
</reference>
<gene>
    <name evidence="12" type="primary">ettA</name>
    <name evidence="14" type="ORF">GCM10007966_21990</name>
</gene>
<dbReference type="GO" id="GO:0005737">
    <property type="term" value="C:cytoplasm"/>
    <property type="evidence" value="ECO:0007669"/>
    <property type="project" value="UniProtKB-SubCell"/>
</dbReference>
<evidence type="ECO:0000256" key="1">
    <source>
        <dbReference type="ARBA" id="ARBA00005868"/>
    </source>
</evidence>
<dbReference type="FunFam" id="3.40.50.300:FF:000011">
    <property type="entry name" value="Putative ABC transporter ATP-binding component"/>
    <property type="match status" value="1"/>
</dbReference>
<comment type="subunit">
    <text evidence="12">Monomer. Probably contacts ribosomal proteins L1, L5, L33 and S7, the 16S and 23S rRNA and the P-site containing tRNA(fMet).</text>
</comment>
<reference evidence="14" key="1">
    <citation type="journal article" date="2014" name="Int. J. Syst. Evol. Microbiol.">
        <title>Complete genome sequence of Corynebacterium casei LMG S-19264T (=DSM 44701T), isolated from a smear-ripened cheese.</title>
        <authorList>
            <consortium name="US DOE Joint Genome Institute (JGI-PGF)"/>
            <person name="Walter F."/>
            <person name="Albersmeier A."/>
            <person name="Kalinowski J."/>
            <person name="Ruckert C."/>
        </authorList>
    </citation>
    <scope>NUCLEOTIDE SEQUENCE</scope>
    <source>
        <strain evidence="14">JCM 13919</strain>
    </source>
</reference>
<dbReference type="Pfam" id="PF12848">
    <property type="entry name" value="ABC_tran_Xtn"/>
    <property type="match status" value="1"/>
</dbReference>
<keyword evidence="11 12" id="KW-0648">Protein biosynthesis</keyword>
<proteinExistence type="inferred from homology"/>
<dbReference type="InterPro" id="IPR027417">
    <property type="entry name" value="P-loop_NTPase"/>
</dbReference>
<dbReference type="GO" id="GO:0005524">
    <property type="term" value="F:ATP binding"/>
    <property type="evidence" value="ECO:0007669"/>
    <property type="project" value="UniProtKB-UniRule"/>
</dbReference>
<comment type="function">
    <text evidence="12">A translation factor that gates the progression of the 70S ribosomal initiation complex (IC, containing tRNA(fMet) in the P-site) into the translation elongation cycle by using a mechanism sensitive to the ATP/ADP ratio. Binds to the 70S ribosome E-site where it modulates the state of the translating ribosome during subunit translocation. ATP hydrolysis probably frees it from the ribosome, which can enter the elongation phase.</text>
</comment>
<evidence type="ECO:0000256" key="11">
    <source>
        <dbReference type="ARBA" id="ARBA00022917"/>
    </source>
</evidence>
<dbReference type="PROSITE" id="PS50893">
    <property type="entry name" value="ABC_TRANSPORTER_2"/>
    <property type="match status" value="2"/>
</dbReference>
<evidence type="ECO:0000313" key="15">
    <source>
        <dbReference type="Proteomes" id="UP000630149"/>
    </source>
</evidence>
<evidence type="ECO:0000259" key="13">
    <source>
        <dbReference type="PROSITE" id="PS50893"/>
    </source>
</evidence>
<dbReference type="SUPFAM" id="SSF52540">
    <property type="entry name" value="P-loop containing nucleoside triphosphate hydrolases"/>
    <property type="match status" value="2"/>
</dbReference>
<dbReference type="EC" id="3.6.1.-" evidence="12"/>
<keyword evidence="7 12" id="KW-0378">Hydrolase</keyword>
<dbReference type="InterPro" id="IPR032781">
    <property type="entry name" value="ABC_tran_Xtn"/>
</dbReference>
<keyword evidence="9 12" id="KW-0810">Translation regulation</keyword>
<feature type="binding site" evidence="12">
    <location>
        <begin position="359"/>
        <end position="366"/>
    </location>
    <ligand>
        <name>ATP</name>
        <dbReference type="ChEBI" id="CHEBI:30616"/>
        <label>2</label>
    </ligand>
</feature>
<keyword evidence="5 12" id="KW-0677">Repeat</keyword>
<dbReference type="OrthoDB" id="9808609at2"/>
<evidence type="ECO:0000256" key="12">
    <source>
        <dbReference type="HAMAP-Rule" id="MF_00847"/>
    </source>
</evidence>
<evidence type="ECO:0000256" key="4">
    <source>
        <dbReference type="ARBA" id="ARBA00022730"/>
    </source>
</evidence>
<evidence type="ECO:0000256" key="2">
    <source>
        <dbReference type="ARBA" id="ARBA00022490"/>
    </source>
</evidence>
<keyword evidence="8 12" id="KW-0067">ATP-binding</keyword>
<sequence length="558" mass="63648">MASQYIYTMNRVSKVVDNQRFILKDISLSFFPGAKIGVLGLNGSGKSTLLRIMAGVDSQFDGEARPQPGIKIGYLAQEPEINLDKTVREVVEEAVFEMKELLAKFDEISLRFAEPMSDEEMNTLLEEQGELQHKIEAGGGWDLSRKLEIAADALRLPDWDTPIQVLSGGERRRVALCRLLLSNPDMLLLDEPTNHLDAESVAWLERYLEEFEGTVVAVTHDRYFLDNAAEWILELDRGEGIPYKGNYTSWLEQKNARLESEQKQQASHKRAIQAELEWVRTSPKGRHAKNKARLQRFEELNSKEFQKRNETNELYIPPGERLGDLVIEGVNLCKGFGDRLLMDNFSFKLPKGGVLGIIGPNGAGKSTFLKMLTQQDKPDSGEIRMGDTVNLSYVDQMRDDLNDHKTVWEEITDGQDMIQVGSFQMPSRAYVSRFNFKGNDQQKKMGQLSGGERNRVHLAKLLKRGGNVLLLDEPSNDLDVETLRALEDAILNFPGCVVVISHDRWFLDRICTHLMAFEGDSEVVFIEGNYRDYEEDRKRRLGDEANRPHRIKYRRLTH</sequence>
<feature type="region of interest" description="PtIM" evidence="12">
    <location>
        <begin position="245"/>
        <end position="325"/>
    </location>
</feature>
<feature type="domain" description="ABC transporter" evidence="13">
    <location>
        <begin position="327"/>
        <end position="553"/>
    </location>
</feature>
<keyword evidence="15" id="KW-1185">Reference proteome</keyword>
<dbReference type="PROSITE" id="PS00211">
    <property type="entry name" value="ABC_TRANSPORTER_1"/>
    <property type="match status" value="1"/>
</dbReference>
<comment type="catalytic activity">
    <reaction evidence="12">
        <text>ATP + H2O = ADP + phosphate + H(+)</text>
        <dbReference type="Rhea" id="RHEA:13065"/>
        <dbReference type="ChEBI" id="CHEBI:15377"/>
        <dbReference type="ChEBI" id="CHEBI:15378"/>
        <dbReference type="ChEBI" id="CHEBI:30616"/>
        <dbReference type="ChEBI" id="CHEBI:43474"/>
        <dbReference type="ChEBI" id="CHEBI:456216"/>
    </reaction>
</comment>
<dbReference type="GO" id="GO:0045900">
    <property type="term" value="P:negative regulation of translational elongation"/>
    <property type="evidence" value="ECO:0007669"/>
    <property type="project" value="UniProtKB-UniRule"/>
</dbReference>
<comment type="caution">
    <text evidence="14">The sequence shown here is derived from an EMBL/GenBank/DDBJ whole genome shotgun (WGS) entry which is preliminary data.</text>
</comment>
<dbReference type="InterPro" id="IPR003593">
    <property type="entry name" value="AAA+_ATPase"/>
</dbReference>
<dbReference type="Pfam" id="PF00005">
    <property type="entry name" value="ABC_tran"/>
    <property type="match status" value="2"/>
</dbReference>